<evidence type="ECO:0000313" key="2">
    <source>
        <dbReference type="Proteomes" id="UP000757435"/>
    </source>
</evidence>
<comment type="caution">
    <text evidence="1">The sequence shown here is derived from an EMBL/GenBank/DDBJ whole genome shotgun (WGS) entry which is preliminary data.</text>
</comment>
<gene>
    <name evidence="1" type="ORF">KME15_26375</name>
</gene>
<reference evidence="1" key="2">
    <citation type="journal article" date="2022" name="Microbiol. Resour. Announc.">
        <title>Metagenome Sequencing to Explore Phylogenomics of Terrestrial Cyanobacteria.</title>
        <authorList>
            <person name="Ward R.D."/>
            <person name="Stajich J.E."/>
            <person name="Johansen J.R."/>
            <person name="Huntemann M."/>
            <person name="Clum A."/>
            <person name="Foster B."/>
            <person name="Foster B."/>
            <person name="Roux S."/>
            <person name="Palaniappan K."/>
            <person name="Varghese N."/>
            <person name="Mukherjee S."/>
            <person name="Reddy T.B.K."/>
            <person name="Daum C."/>
            <person name="Copeland A."/>
            <person name="Chen I.A."/>
            <person name="Ivanova N.N."/>
            <person name="Kyrpides N.C."/>
            <person name="Shapiro N."/>
            <person name="Eloe-Fadrosh E.A."/>
            <person name="Pietrasiak N."/>
        </authorList>
    </citation>
    <scope>NUCLEOTIDE SEQUENCE</scope>
    <source>
        <strain evidence="1">UHER 2000/2452</strain>
    </source>
</reference>
<dbReference type="EMBL" id="JAHHHD010000062">
    <property type="protein sequence ID" value="MBW4662194.1"/>
    <property type="molecule type" value="Genomic_DNA"/>
</dbReference>
<dbReference type="AlphaFoldDB" id="A0A951UQQ2"/>
<dbReference type="Proteomes" id="UP000757435">
    <property type="component" value="Unassembled WGS sequence"/>
</dbReference>
<sequence>MAMAFTGGILDQKDLNGALVKFGGGAKIEIDLAWGKKALVSSGNGSITLEDGELILTASVNGQRVRRRKVVEGRDPRNEWRWDQ</sequence>
<proteinExistence type="predicted"/>
<name>A0A951UQQ2_9CYAN</name>
<organism evidence="1 2">
    <name type="scientific">Drouetiella hepatica Uher 2000/2452</name>
    <dbReference type="NCBI Taxonomy" id="904376"/>
    <lineage>
        <taxon>Bacteria</taxon>
        <taxon>Bacillati</taxon>
        <taxon>Cyanobacteriota</taxon>
        <taxon>Cyanophyceae</taxon>
        <taxon>Oculatellales</taxon>
        <taxon>Oculatellaceae</taxon>
        <taxon>Drouetiella</taxon>
    </lineage>
</organism>
<accession>A0A951UQQ2</accession>
<reference evidence="1" key="1">
    <citation type="submission" date="2021-05" db="EMBL/GenBank/DDBJ databases">
        <authorList>
            <person name="Pietrasiak N."/>
            <person name="Ward R."/>
            <person name="Stajich J.E."/>
            <person name="Kurbessoian T."/>
        </authorList>
    </citation>
    <scope>NUCLEOTIDE SEQUENCE</scope>
    <source>
        <strain evidence="1">UHER 2000/2452</strain>
    </source>
</reference>
<protein>
    <submittedName>
        <fullName evidence="1">Uncharacterized protein</fullName>
    </submittedName>
</protein>
<evidence type="ECO:0000313" key="1">
    <source>
        <dbReference type="EMBL" id="MBW4662194.1"/>
    </source>
</evidence>